<dbReference type="AlphaFoldDB" id="A0A202E880"/>
<dbReference type="GO" id="GO:0035312">
    <property type="term" value="F:5'-3' DNA exonuclease activity"/>
    <property type="evidence" value="ECO:0007669"/>
    <property type="project" value="TreeGrafter"/>
</dbReference>
<comment type="caution">
    <text evidence="1">The sequence shown here is derived from an EMBL/GenBank/DDBJ whole genome shotgun (WGS) entry which is preliminary data.</text>
</comment>
<gene>
    <name evidence="1" type="ORF">B2G88_08700</name>
</gene>
<keyword evidence="2" id="KW-1185">Reference proteome</keyword>
<dbReference type="Gene3D" id="3.20.20.140">
    <property type="entry name" value="Metal-dependent hydrolases"/>
    <property type="match status" value="1"/>
</dbReference>
<sequence length="254" mass="28491">MSDGVKATVDCHVKILNEAVVERAKQAGLDVLVYAPHFTRLPEIRDQASAYSDDDLLVVPAREVFTGSWRNRKHVLAIGLSDPVPDFISLEAAMAEFDRQDAAVLVPHPTFATVCLSETDIAQYAEMIDALETFNPKHLPFHNRRARALAREYDLAPFTSSYAHLSRTVGTAYTVFETAIDTETDLLEALHDPAPRRIAHETGLERWETTASELAHLGYENTWKKVDRLFLSGTEPTHPNHIAYEGRFDDVSVY</sequence>
<dbReference type="PANTHER" id="PTHR42924">
    <property type="entry name" value="EXONUCLEASE"/>
    <property type="match status" value="1"/>
</dbReference>
<evidence type="ECO:0000313" key="2">
    <source>
        <dbReference type="Proteomes" id="UP000196084"/>
    </source>
</evidence>
<dbReference type="Proteomes" id="UP000196084">
    <property type="component" value="Unassembled WGS sequence"/>
</dbReference>
<proteinExistence type="predicted"/>
<accession>A0A202E880</accession>
<protein>
    <submittedName>
        <fullName evidence="1">Metal-dependent phosphoesterase</fullName>
    </submittedName>
</protein>
<dbReference type="InterPro" id="IPR052018">
    <property type="entry name" value="PHP_domain"/>
</dbReference>
<reference evidence="1 2" key="1">
    <citation type="submission" date="2017-02" db="EMBL/GenBank/DDBJ databases">
        <title>Natronthermophilus aegyptiacus gen. nov.,sp. nov., an aerobic, extremely halophilic alkalithermophilic archaeon isolated from the athalassohaline Wadi An Natrun, Egypt.</title>
        <authorList>
            <person name="Zhao B."/>
        </authorList>
    </citation>
    <scope>NUCLEOTIDE SEQUENCE [LARGE SCALE GENOMIC DNA]</scope>
    <source>
        <strain evidence="1 2">CGMCC 1.3597</strain>
    </source>
</reference>
<dbReference type="InterPro" id="IPR016195">
    <property type="entry name" value="Pol/histidinol_Pase-like"/>
</dbReference>
<dbReference type="PANTHER" id="PTHR42924:SF3">
    <property type="entry name" value="POLYMERASE_HISTIDINOL PHOSPHATASE N-TERMINAL DOMAIN-CONTAINING PROTEIN"/>
    <property type="match status" value="1"/>
</dbReference>
<dbReference type="OrthoDB" id="190669at2157"/>
<organism evidence="1 2">
    <name type="scientific">Natronolimnobius baerhuensis</name>
    <dbReference type="NCBI Taxonomy" id="253108"/>
    <lineage>
        <taxon>Archaea</taxon>
        <taxon>Methanobacteriati</taxon>
        <taxon>Methanobacteriota</taxon>
        <taxon>Stenosarchaea group</taxon>
        <taxon>Halobacteria</taxon>
        <taxon>Halobacteriales</taxon>
        <taxon>Natrialbaceae</taxon>
        <taxon>Natronolimnobius</taxon>
    </lineage>
</organism>
<dbReference type="SUPFAM" id="SSF89550">
    <property type="entry name" value="PHP domain-like"/>
    <property type="match status" value="1"/>
</dbReference>
<evidence type="ECO:0000313" key="1">
    <source>
        <dbReference type="EMBL" id="OVE84476.1"/>
    </source>
</evidence>
<dbReference type="GO" id="GO:0004534">
    <property type="term" value="F:5'-3' RNA exonuclease activity"/>
    <property type="evidence" value="ECO:0007669"/>
    <property type="project" value="TreeGrafter"/>
</dbReference>
<dbReference type="Pfam" id="PF13263">
    <property type="entry name" value="PHP_C"/>
    <property type="match status" value="1"/>
</dbReference>
<dbReference type="RefSeq" id="WP_087714548.1">
    <property type="nucleotide sequence ID" value="NZ_MWPH01000002.1"/>
</dbReference>
<name>A0A202E880_9EURY</name>
<dbReference type="EMBL" id="MWPH01000002">
    <property type="protein sequence ID" value="OVE84476.1"/>
    <property type="molecule type" value="Genomic_DNA"/>
</dbReference>